<dbReference type="Gene3D" id="3.30.505.10">
    <property type="entry name" value="SH2 domain"/>
    <property type="match status" value="1"/>
</dbReference>
<dbReference type="Ensembl" id="ENSCCRT00010111414.1">
    <property type="protein sequence ID" value="ENSCCRP00010100390.1"/>
    <property type="gene ID" value="ENSCCRG00010044079.1"/>
</dbReference>
<dbReference type="Proteomes" id="UP000694427">
    <property type="component" value="Unplaced"/>
</dbReference>
<evidence type="ECO:0000256" key="1">
    <source>
        <dbReference type="PROSITE-ProRule" id="PRU00191"/>
    </source>
</evidence>
<dbReference type="PROSITE" id="PS50001">
    <property type="entry name" value="SH2"/>
    <property type="match status" value="1"/>
</dbReference>
<organism evidence="3 4">
    <name type="scientific">Cyprinus carpio</name>
    <name type="common">Common carp</name>
    <dbReference type="NCBI Taxonomy" id="7962"/>
    <lineage>
        <taxon>Eukaryota</taxon>
        <taxon>Metazoa</taxon>
        <taxon>Chordata</taxon>
        <taxon>Craniata</taxon>
        <taxon>Vertebrata</taxon>
        <taxon>Euteleostomi</taxon>
        <taxon>Actinopterygii</taxon>
        <taxon>Neopterygii</taxon>
        <taxon>Teleostei</taxon>
        <taxon>Ostariophysi</taxon>
        <taxon>Cypriniformes</taxon>
        <taxon>Cyprinidae</taxon>
        <taxon>Cyprininae</taxon>
        <taxon>Cyprinus</taxon>
    </lineage>
</organism>
<reference evidence="3" key="1">
    <citation type="submission" date="2025-08" db="UniProtKB">
        <authorList>
            <consortium name="Ensembl"/>
        </authorList>
    </citation>
    <scope>IDENTIFICATION</scope>
</reference>
<dbReference type="Pfam" id="PF00017">
    <property type="entry name" value="SH2"/>
    <property type="match status" value="1"/>
</dbReference>
<accession>A0A8C1P5F4</accession>
<name>A0A8C1P5F4_CYPCA</name>
<dbReference type="InterPro" id="IPR000980">
    <property type="entry name" value="SH2"/>
</dbReference>
<feature type="domain" description="SH2" evidence="2">
    <location>
        <begin position="7"/>
        <end position="50"/>
    </location>
</feature>
<protein>
    <recommendedName>
        <fullName evidence="2">SH2 domain-containing protein</fullName>
    </recommendedName>
</protein>
<evidence type="ECO:0000313" key="4">
    <source>
        <dbReference type="Proteomes" id="UP000694427"/>
    </source>
</evidence>
<keyword evidence="1" id="KW-0727">SH2 domain</keyword>
<reference evidence="3" key="2">
    <citation type="submission" date="2025-09" db="UniProtKB">
        <authorList>
            <consortium name="Ensembl"/>
        </authorList>
    </citation>
    <scope>IDENTIFICATION</scope>
</reference>
<dbReference type="AlphaFoldDB" id="A0A8C1P5F4"/>
<keyword evidence="4" id="KW-1185">Reference proteome</keyword>
<dbReference type="SUPFAM" id="SSF55550">
    <property type="entry name" value="SH2 domain"/>
    <property type="match status" value="1"/>
</dbReference>
<sequence length="50" mass="5615">MSKLKIWYHGSISKRQAEEILNHAGRDGSYLIRDSMIALPLSGKTISDNI</sequence>
<evidence type="ECO:0000313" key="3">
    <source>
        <dbReference type="Ensembl" id="ENSCCRP00010100390.1"/>
    </source>
</evidence>
<dbReference type="InterPro" id="IPR036860">
    <property type="entry name" value="SH2_dom_sf"/>
</dbReference>
<evidence type="ECO:0000259" key="2">
    <source>
        <dbReference type="PROSITE" id="PS50001"/>
    </source>
</evidence>
<proteinExistence type="predicted"/>